<accession>A0AAV1U2X7</accession>
<name>A0AAV1U2X7_9STRA</name>
<dbReference type="Proteomes" id="UP001162060">
    <property type="component" value="Unassembled WGS sequence"/>
</dbReference>
<dbReference type="AlphaFoldDB" id="A0AAV1U2X7"/>
<reference evidence="1" key="1">
    <citation type="submission" date="2024-01" db="EMBL/GenBank/DDBJ databases">
        <authorList>
            <person name="Webb A."/>
        </authorList>
    </citation>
    <scope>NUCLEOTIDE SEQUENCE</scope>
    <source>
        <strain evidence="1">Pm1</strain>
    </source>
</reference>
<evidence type="ECO:0000313" key="1">
    <source>
        <dbReference type="EMBL" id="CAK7928167.1"/>
    </source>
</evidence>
<evidence type="ECO:0000313" key="2">
    <source>
        <dbReference type="Proteomes" id="UP001162060"/>
    </source>
</evidence>
<protein>
    <submittedName>
        <fullName evidence="1">Uncharacterized protein</fullName>
    </submittedName>
</protein>
<comment type="caution">
    <text evidence="1">The sequence shown here is derived from an EMBL/GenBank/DDBJ whole genome shotgun (WGS) entry which is preliminary data.</text>
</comment>
<organism evidence="1 2">
    <name type="scientific">Peronospora matthiolae</name>
    <dbReference type="NCBI Taxonomy" id="2874970"/>
    <lineage>
        <taxon>Eukaryota</taxon>
        <taxon>Sar</taxon>
        <taxon>Stramenopiles</taxon>
        <taxon>Oomycota</taxon>
        <taxon>Peronosporomycetes</taxon>
        <taxon>Peronosporales</taxon>
        <taxon>Peronosporaceae</taxon>
        <taxon>Peronospora</taxon>
    </lineage>
</organism>
<sequence length="108" mass="11553">MIDSRSALGMIGKQDLKNGWKVMSPMAGSESAPCTSAPVCFDAGHEKATASSAVVQGEMMVHESGDDVDLRILAALVDLQARMTQMEVSQLKCDEYERTIGAIESGIF</sequence>
<proteinExistence type="predicted"/>
<gene>
    <name evidence="1" type="ORF">PM001_LOCUS13317</name>
</gene>
<dbReference type="EMBL" id="CAKLBY020000120">
    <property type="protein sequence ID" value="CAK7928167.1"/>
    <property type="molecule type" value="Genomic_DNA"/>
</dbReference>